<gene>
    <name evidence="2" type="ORF">QIS96_00530</name>
</gene>
<sequence>MTAAGKDALRHFRAMGDPGDPVYQVVCGGPRLVPDPTLREQLTTASRMRANSTAASTGAGATPLVFVGGDTSVTWCGGGGSSCGGSSCGGSGDSGSSGGSSCGGGGGGGSSCGGSSGGSSCGGGGGGGCGGGS</sequence>
<evidence type="ECO:0000313" key="2">
    <source>
        <dbReference type="EMBL" id="MDI3402323.1"/>
    </source>
</evidence>
<feature type="region of interest" description="Disordered" evidence="1">
    <location>
        <begin position="82"/>
        <end position="133"/>
    </location>
</feature>
<organism evidence="2 3">
    <name type="scientific">Streptomyces cavernicola</name>
    <dbReference type="NCBI Taxonomy" id="3043613"/>
    <lineage>
        <taxon>Bacteria</taxon>
        <taxon>Bacillati</taxon>
        <taxon>Actinomycetota</taxon>
        <taxon>Actinomycetes</taxon>
        <taxon>Kitasatosporales</taxon>
        <taxon>Streptomycetaceae</taxon>
        <taxon>Streptomyces</taxon>
    </lineage>
</organism>
<accession>A0ABT6S4I1</accession>
<comment type="caution">
    <text evidence="2">The sequence shown here is derived from an EMBL/GenBank/DDBJ whole genome shotgun (WGS) entry which is preliminary data.</text>
</comment>
<keyword evidence="3" id="KW-1185">Reference proteome</keyword>
<evidence type="ECO:0000256" key="1">
    <source>
        <dbReference type="SAM" id="MobiDB-lite"/>
    </source>
</evidence>
<name>A0ABT6S4I1_9ACTN</name>
<reference evidence="2 3" key="1">
    <citation type="submission" date="2023-05" db="EMBL/GenBank/DDBJ databases">
        <title>Draft genome sequence of Streptomyces sp. B-S-A6 isolated from a cave soil in Thailand.</title>
        <authorList>
            <person name="Chamroensaksri N."/>
            <person name="Muangham S."/>
        </authorList>
    </citation>
    <scope>NUCLEOTIDE SEQUENCE [LARGE SCALE GENOMIC DNA]</scope>
    <source>
        <strain evidence="2 3">B-S-A6</strain>
    </source>
</reference>
<evidence type="ECO:0008006" key="4">
    <source>
        <dbReference type="Google" id="ProtNLM"/>
    </source>
</evidence>
<dbReference type="RefSeq" id="WP_282540285.1">
    <property type="nucleotide sequence ID" value="NZ_JASCIQ010000001.1"/>
</dbReference>
<proteinExistence type="predicted"/>
<evidence type="ECO:0000313" key="3">
    <source>
        <dbReference type="Proteomes" id="UP001223978"/>
    </source>
</evidence>
<dbReference type="Proteomes" id="UP001223978">
    <property type="component" value="Unassembled WGS sequence"/>
</dbReference>
<dbReference type="EMBL" id="JASCIQ010000001">
    <property type="protein sequence ID" value="MDI3402323.1"/>
    <property type="molecule type" value="Genomic_DNA"/>
</dbReference>
<protein>
    <recommendedName>
        <fullName evidence="4">TIGR04222 domain-containing membrane protein</fullName>
    </recommendedName>
</protein>